<keyword evidence="3" id="KW-0378">Hydrolase</keyword>
<dbReference type="InterPro" id="IPR050266">
    <property type="entry name" value="AB_hydrolase_sf"/>
</dbReference>
<dbReference type="Proteomes" id="UP001307760">
    <property type="component" value="Unassembled WGS sequence"/>
</dbReference>
<keyword evidence="4" id="KW-1185">Reference proteome</keyword>
<dbReference type="InterPro" id="IPR029058">
    <property type="entry name" value="AB_hydrolase_fold"/>
</dbReference>
<organism evidence="3 4">
    <name type="scientific">Streptomyces bugieae</name>
    <dbReference type="NCBI Taxonomy" id="3098223"/>
    <lineage>
        <taxon>Bacteria</taxon>
        <taxon>Bacillati</taxon>
        <taxon>Actinomycetota</taxon>
        <taxon>Actinomycetes</taxon>
        <taxon>Kitasatosporales</taxon>
        <taxon>Streptomycetaceae</taxon>
        <taxon>Streptomyces</taxon>
    </lineage>
</organism>
<dbReference type="InterPro" id="IPR000073">
    <property type="entry name" value="AB_hydrolase_1"/>
</dbReference>
<evidence type="ECO:0000256" key="1">
    <source>
        <dbReference type="SAM" id="MobiDB-lite"/>
    </source>
</evidence>
<feature type="domain" description="AB hydrolase-1" evidence="2">
    <location>
        <begin position="70"/>
        <end position="283"/>
    </location>
</feature>
<dbReference type="RefSeq" id="WP_330821072.1">
    <property type="nucleotide sequence ID" value="NZ_JAZBJP010000002.1"/>
</dbReference>
<accession>A0ABU7NKC9</accession>
<protein>
    <submittedName>
        <fullName evidence="3">Alpha/beta fold hydrolase</fullName>
    </submittedName>
</protein>
<dbReference type="PANTHER" id="PTHR43798">
    <property type="entry name" value="MONOACYLGLYCEROL LIPASE"/>
    <property type="match status" value="1"/>
</dbReference>
<reference evidence="3 4" key="1">
    <citation type="submission" date="2023-12" db="EMBL/GenBank/DDBJ databases">
        <title>30 novel species of actinomycetes from the DSMZ collection.</title>
        <authorList>
            <person name="Nouioui I."/>
        </authorList>
    </citation>
    <scope>NUCLEOTIDE SEQUENCE [LARGE SCALE GENOMIC DNA]</scope>
    <source>
        <strain evidence="3 4">DSM 41528</strain>
    </source>
</reference>
<evidence type="ECO:0000313" key="3">
    <source>
        <dbReference type="EMBL" id="MEE4419324.1"/>
    </source>
</evidence>
<feature type="compositionally biased region" description="Low complexity" evidence="1">
    <location>
        <begin position="1"/>
        <end position="19"/>
    </location>
</feature>
<dbReference type="GO" id="GO:0016787">
    <property type="term" value="F:hydrolase activity"/>
    <property type="evidence" value="ECO:0007669"/>
    <property type="project" value="UniProtKB-KW"/>
</dbReference>
<name>A0ABU7NKC9_9ACTN</name>
<comment type="caution">
    <text evidence="3">The sequence shown here is derived from an EMBL/GenBank/DDBJ whole genome shotgun (WGS) entry which is preliminary data.</text>
</comment>
<feature type="region of interest" description="Disordered" evidence="1">
    <location>
        <begin position="1"/>
        <end position="20"/>
    </location>
</feature>
<dbReference type="Gene3D" id="3.40.50.1820">
    <property type="entry name" value="alpha/beta hydrolase"/>
    <property type="match status" value="1"/>
</dbReference>
<sequence>MSASTNAPTSTSTSTSTSTIYKTEAGAREIQQRYREMLQDWPVPAEEVRIPTREGETFVLASGPKDAPPVLLLHGSGANTTMWLDDIASWSQHFRTYALDLIGEPGLSAPSRPPLSSDAHALWLDEVLEYLGVSRTAIVATSLGGWVALDYATRRPDRVTRLALLCPGGVGRQKVAWLFKAVLLRAVGRRGVRRSTAAVTGLRAPETQHLLDHVMLTFTHFKPRTERLPLFPDSALRRLTMPTLVTVGSRDAMFDSEGTVRRVRQCLPHATVNVLPEAGHALLNQTDSVLTFLRG</sequence>
<dbReference type="PANTHER" id="PTHR43798:SF33">
    <property type="entry name" value="HYDROLASE, PUTATIVE (AFU_ORTHOLOGUE AFUA_2G14860)-RELATED"/>
    <property type="match status" value="1"/>
</dbReference>
<proteinExistence type="predicted"/>
<evidence type="ECO:0000313" key="4">
    <source>
        <dbReference type="Proteomes" id="UP001307760"/>
    </source>
</evidence>
<dbReference type="PRINTS" id="PR00111">
    <property type="entry name" value="ABHYDROLASE"/>
</dbReference>
<evidence type="ECO:0000259" key="2">
    <source>
        <dbReference type="Pfam" id="PF12697"/>
    </source>
</evidence>
<dbReference type="EMBL" id="JAZBJP010000002">
    <property type="protein sequence ID" value="MEE4419324.1"/>
    <property type="molecule type" value="Genomic_DNA"/>
</dbReference>
<dbReference type="SUPFAM" id="SSF53474">
    <property type="entry name" value="alpha/beta-Hydrolases"/>
    <property type="match status" value="1"/>
</dbReference>
<dbReference type="Pfam" id="PF12697">
    <property type="entry name" value="Abhydrolase_6"/>
    <property type="match status" value="1"/>
</dbReference>
<gene>
    <name evidence="3" type="ORF">V2J85_08160</name>
</gene>